<accession>A0AAW1X6K6</accession>
<keyword evidence="2" id="KW-1185">Reference proteome</keyword>
<dbReference type="AlphaFoldDB" id="A0AAW1X6K6"/>
<sequence length="126" mass="14085">MPPCLLRHAVVLTFTVSGETRTQITPPLPKPSRPIPPDVDAANLSALLLSRCTAIDFKRYIATAAFSKHRSLLSRADLLRRCRSTSRQQRRRSSLLYRCNQCYQPVQNHVLSLPMSLFSPPSPATG</sequence>
<proteinExistence type="predicted"/>
<name>A0AAW1X6K6_RUBAR</name>
<comment type="caution">
    <text evidence="1">The sequence shown here is derived from an EMBL/GenBank/DDBJ whole genome shotgun (WGS) entry which is preliminary data.</text>
</comment>
<dbReference type="Proteomes" id="UP001457282">
    <property type="component" value="Unassembled WGS sequence"/>
</dbReference>
<evidence type="ECO:0000313" key="2">
    <source>
        <dbReference type="Proteomes" id="UP001457282"/>
    </source>
</evidence>
<gene>
    <name evidence="1" type="ORF">M0R45_019550</name>
</gene>
<evidence type="ECO:0000313" key="1">
    <source>
        <dbReference type="EMBL" id="KAK9932307.1"/>
    </source>
</evidence>
<organism evidence="1 2">
    <name type="scientific">Rubus argutus</name>
    <name type="common">Southern blackberry</name>
    <dbReference type="NCBI Taxonomy" id="59490"/>
    <lineage>
        <taxon>Eukaryota</taxon>
        <taxon>Viridiplantae</taxon>
        <taxon>Streptophyta</taxon>
        <taxon>Embryophyta</taxon>
        <taxon>Tracheophyta</taxon>
        <taxon>Spermatophyta</taxon>
        <taxon>Magnoliopsida</taxon>
        <taxon>eudicotyledons</taxon>
        <taxon>Gunneridae</taxon>
        <taxon>Pentapetalae</taxon>
        <taxon>rosids</taxon>
        <taxon>fabids</taxon>
        <taxon>Rosales</taxon>
        <taxon>Rosaceae</taxon>
        <taxon>Rosoideae</taxon>
        <taxon>Rosoideae incertae sedis</taxon>
        <taxon>Rubus</taxon>
    </lineage>
</organism>
<reference evidence="1 2" key="1">
    <citation type="journal article" date="2023" name="G3 (Bethesda)">
        <title>A chromosome-length genome assembly and annotation of blackberry (Rubus argutus, cv. 'Hillquist').</title>
        <authorList>
            <person name="Bruna T."/>
            <person name="Aryal R."/>
            <person name="Dudchenko O."/>
            <person name="Sargent D.J."/>
            <person name="Mead D."/>
            <person name="Buti M."/>
            <person name="Cavallini A."/>
            <person name="Hytonen T."/>
            <person name="Andres J."/>
            <person name="Pham M."/>
            <person name="Weisz D."/>
            <person name="Mascagni F."/>
            <person name="Usai G."/>
            <person name="Natali L."/>
            <person name="Bassil N."/>
            <person name="Fernandez G.E."/>
            <person name="Lomsadze A."/>
            <person name="Armour M."/>
            <person name="Olukolu B."/>
            <person name="Poorten T."/>
            <person name="Britton C."/>
            <person name="Davik J."/>
            <person name="Ashrafi H."/>
            <person name="Aiden E.L."/>
            <person name="Borodovsky M."/>
            <person name="Worthington M."/>
        </authorList>
    </citation>
    <scope>NUCLEOTIDE SEQUENCE [LARGE SCALE GENOMIC DNA]</scope>
    <source>
        <strain evidence="1">PI 553951</strain>
    </source>
</reference>
<protein>
    <submittedName>
        <fullName evidence="1">Uncharacterized protein</fullName>
    </submittedName>
</protein>
<dbReference type="EMBL" id="JBEDUW010000004">
    <property type="protein sequence ID" value="KAK9932307.1"/>
    <property type="molecule type" value="Genomic_DNA"/>
</dbReference>